<gene>
    <name evidence="2" type="ORF">SAMN05216550_14117</name>
</gene>
<feature type="compositionally biased region" description="Polar residues" evidence="1">
    <location>
        <begin position="100"/>
        <end position="109"/>
    </location>
</feature>
<evidence type="ECO:0000256" key="1">
    <source>
        <dbReference type="SAM" id="MobiDB-lite"/>
    </source>
</evidence>
<reference evidence="2 3" key="1">
    <citation type="submission" date="2016-10" db="EMBL/GenBank/DDBJ databases">
        <authorList>
            <person name="Varghese N."/>
            <person name="Submissions S."/>
        </authorList>
    </citation>
    <scope>NUCLEOTIDE SEQUENCE [LARGE SCALE GENOMIC DNA]</scope>
    <source>
        <strain evidence="2 3">LMG 22274</strain>
    </source>
</reference>
<feature type="region of interest" description="Disordered" evidence="1">
    <location>
        <begin position="86"/>
        <end position="109"/>
    </location>
</feature>
<name>A0AAQ1GPH0_9BURK</name>
<dbReference type="EMBL" id="FNZM01000041">
    <property type="protein sequence ID" value="SEK15523.1"/>
    <property type="molecule type" value="Genomic_DNA"/>
</dbReference>
<dbReference type="AlphaFoldDB" id="A0AAQ1GPH0"/>
<evidence type="ECO:0000313" key="3">
    <source>
        <dbReference type="Proteomes" id="UP000183529"/>
    </source>
</evidence>
<sequence length="109" mass="12080">MLSQQVIEEAGRGLGRLLLDFDQTGQWPEYTSELLDGLTTVVNEYDHILATVRLEVISRASDHLERLKTVATCTKPSLEELSQIIAPATSDHETRDEPASITSRTCPEA</sequence>
<accession>A0AAQ1GPH0</accession>
<evidence type="ECO:0000313" key="2">
    <source>
        <dbReference type="EMBL" id="SEK15523.1"/>
    </source>
</evidence>
<comment type="caution">
    <text evidence="2">The sequence shown here is derived from an EMBL/GenBank/DDBJ whole genome shotgun (WGS) entry which is preliminary data.</text>
</comment>
<proteinExistence type="predicted"/>
<dbReference type="Proteomes" id="UP000183529">
    <property type="component" value="Unassembled WGS sequence"/>
</dbReference>
<protein>
    <submittedName>
        <fullName evidence="2">Uncharacterized protein</fullName>
    </submittedName>
</protein>
<organism evidence="2 3">
    <name type="scientific">Paraburkholderia tropica</name>
    <dbReference type="NCBI Taxonomy" id="92647"/>
    <lineage>
        <taxon>Bacteria</taxon>
        <taxon>Pseudomonadati</taxon>
        <taxon>Pseudomonadota</taxon>
        <taxon>Betaproteobacteria</taxon>
        <taxon>Burkholderiales</taxon>
        <taxon>Burkholderiaceae</taxon>
        <taxon>Paraburkholderia</taxon>
    </lineage>
</organism>